<gene>
    <name evidence="4" type="primary">kstR2_1</name>
    <name evidence="4" type="ORF">MM817_00950</name>
</gene>
<dbReference type="InterPro" id="IPR041490">
    <property type="entry name" value="KstR2_TetR_C"/>
</dbReference>
<dbReference type="InterPro" id="IPR036271">
    <property type="entry name" value="Tet_transcr_reg_TetR-rel_C_sf"/>
</dbReference>
<sequence length="187" mass="21674">MKEKMTEVGIQLFERKGFSETSIQDICDAVGVTKGAFYYYFTSKEELLMDIHLSYINDMLMHQDVILTDVSKDSKAKLYEMVYMLLQSIEQNGASARVFFREMRHLSDERLTEIIPKRNQVRLNVERVLREGIEKGEFQTTLNVTIATFGILGIINWSYQWFNPTGEVPAREVAKVFVNMILQGIEI</sequence>
<dbReference type="RefSeq" id="WP_241712295.1">
    <property type="nucleotide sequence ID" value="NZ_JALBUF010000002.1"/>
</dbReference>
<dbReference type="Gene3D" id="1.10.357.10">
    <property type="entry name" value="Tetracycline Repressor, domain 2"/>
    <property type="match status" value="1"/>
</dbReference>
<proteinExistence type="predicted"/>
<evidence type="ECO:0000259" key="3">
    <source>
        <dbReference type="PROSITE" id="PS50977"/>
    </source>
</evidence>
<dbReference type="PANTHER" id="PTHR43479">
    <property type="entry name" value="ACREF/ENVCD OPERON REPRESSOR-RELATED"/>
    <property type="match status" value="1"/>
</dbReference>
<keyword evidence="5" id="KW-1185">Reference proteome</keyword>
<feature type="domain" description="HTH tetR-type" evidence="3">
    <location>
        <begin position="1"/>
        <end position="59"/>
    </location>
</feature>
<dbReference type="PANTHER" id="PTHR43479:SF11">
    <property type="entry name" value="ACREF_ENVCD OPERON REPRESSOR-RELATED"/>
    <property type="match status" value="1"/>
</dbReference>
<dbReference type="InterPro" id="IPR023772">
    <property type="entry name" value="DNA-bd_HTH_TetR-type_CS"/>
</dbReference>
<dbReference type="Pfam" id="PF00440">
    <property type="entry name" value="TetR_N"/>
    <property type="match status" value="1"/>
</dbReference>
<comment type="caution">
    <text evidence="4">The sequence shown here is derived from an EMBL/GenBank/DDBJ whole genome shotgun (WGS) entry which is preliminary data.</text>
</comment>
<dbReference type="PRINTS" id="PR00455">
    <property type="entry name" value="HTHTETR"/>
</dbReference>
<accession>A0A9X2AE14</accession>
<dbReference type="Pfam" id="PF17932">
    <property type="entry name" value="TetR_C_24"/>
    <property type="match status" value="1"/>
</dbReference>
<dbReference type="Gene3D" id="1.10.10.60">
    <property type="entry name" value="Homeodomain-like"/>
    <property type="match status" value="1"/>
</dbReference>
<name>A0A9X2AE14_9BACL</name>
<dbReference type="InterPro" id="IPR001647">
    <property type="entry name" value="HTH_TetR"/>
</dbReference>
<dbReference type="InterPro" id="IPR050624">
    <property type="entry name" value="HTH-type_Tx_Regulator"/>
</dbReference>
<dbReference type="SUPFAM" id="SSF46689">
    <property type="entry name" value="Homeodomain-like"/>
    <property type="match status" value="1"/>
</dbReference>
<dbReference type="Proteomes" id="UP001139263">
    <property type="component" value="Unassembled WGS sequence"/>
</dbReference>
<dbReference type="EMBL" id="JALBUF010000002">
    <property type="protein sequence ID" value="MCI0182681.1"/>
    <property type="molecule type" value="Genomic_DNA"/>
</dbReference>
<organism evidence="4 5">
    <name type="scientific">Sulfoacidibacillus ferrooxidans</name>
    <dbReference type="NCBI Taxonomy" id="2005001"/>
    <lineage>
        <taxon>Bacteria</taxon>
        <taxon>Bacillati</taxon>
        <taxon>Bacillota</taxon>
        <taxon>Bacilli</taxon>
        <taxon>Bacillales</taxon>
        <taxon>Alicyclobacillaceae</taxon>
        <taxon>Sulfoacidibacillus</taxon>
    </lineage>
</organism>
<protein>
    <submittedName>
        <fullName evidence="4">HTH-type transcriptional repressor KstR2</fullName>
    </submittedName>
</protein>
<dbReference type="PROSITE" id="PS01081">
    <property type="entry name" value="HTH_TETR_1"/>
    <property type="match status" value="1"/>
</dbReference>
<dbReference type="PROSITE" id="PS50977">
    <property type="entry name" value="HTH_TETR_2"/>
    <property type="match status" value="1"/>
</dbReference>
<evidence type="ECO:0000256" key="2">
    <source>
        <dbReference type="PROSITE-ProRule" id="PRU00335"/>
    </source>
</evidence>
<dbReference type="GO" id="GO:0003677">
    <property type="term" value="F:DNA binding"/>
    <property type="evidence" value="ECO:0007669"/>
    <property type="project" value="UniProtKB-UniRule"/>
</dbReference>
<feature type="DNA-binding region" description="H-T-H motif" evidence="2">
    <location>
        <begin position="22"/>
        <end position="41"/>
    </location>
</feature>
<dbReference type="SUPFAM" id="SSF48498">
    <property type="entry name" value="Tetracyclin repressor-like, C-terminal domain"/>
    <property type="match status" value="1"/>
</dbReference>
<evidence type="ECO:0000256" key="1">
    <source>
        <dbReference type="ARBA" id="ARBA00023125"/>
    </source>
</evidence>
<evidence type="ECO:0000313" key="5">
    <source>
        <dbReference type="Proteomes" id="UP001139263"/>
    </source>
</evidence>
<reference evidence="4" key="1">
    <citation type="submission" date="2022-03" db="EMBL/GenBank/DDBJ databases">
        <title>Draft Genome Sequence of Firmicute Strain S0AB, a Heterotrophic Iron/Sulfur-Oxidizing Extreme Acidophile.</title>
        <authorList>
            <person name="Vergara E."/>
            <person name="Pakostova E."/>
            <person name="Johnson D.B."/>
            <person name="Holmes D.S."/>
        </authorList>
    </citation>
    <scope>NUCLEOTIDE SEQUENCE</scope>
    <source>
        <strain evidence="4">S0AB</strain>
    </source>
</reference>
<dbReference type="InterPro" id="IPR009057">
    <property type="entry name" value="Homeodomain-like_sf"/>
</dbReference>
<dbReference type="AlphaFoldDB" id="A0A9X2AE14"/>
<keyword evidence="1 2" id="KW-0238">DNA-binding</keyword>
<evidence type="ECO:0000313" key="4">
    <source>
        <dbReference type="EMBL" id="MCI0182681.1"/>
    </source>
</evidence>